<sequence>MAERGSSKHGPIIDEKMQQETRGLRNAAQSPHVEDWRETEPVPDETDSPEVQEAFGGGLDAGRTVDGEDDSLAESPADLDDSEAGEEP</sequence>
<gene>
    <name evidence="2" type="ORF">CVS30_16390</name>
</gene>
<dbReference type="EMBL" id="QJVC01000025">
    <property type="protein sequence ID" value="PYI37294.1"/>
    <property type="molecule type" value="Genomic_DNA"/>
</dbReference>
<keyword evidence="3" id="KW-1185">Reference proteome</keyword>
<feature type="region of interest" description="Disordered" evidence="1">
    <location>
        <begin position="1"/>
        <end position="88"/>
    </location>
</feature>
<protein>
    <submittedName>
        <fullName evidence="2">Uncharacterized protein</fullName>
    </submittedName>
</protein>
<dbReference type="RefSeq" id="WP_110486626.1">
    <property type="nucleotide sequence ID" value="NZ_QJVC01000025.1"/>
</dbReference>
<feature type="compositionally biased region" description="Acidic residues" evidence="1">
    <location>
        <begin position="67"/>
        <end position="88"/>
    </location>
</feature>
<feature type="compositionally biased region" description="Basic and acidic residues" evidence="1">
    <location>
        <begin position="1"/>
        <end position="23"/>
    </location>
</feature>
<dbReference type="OrthoDB" id="5519961at2"/>
<evidence type="ECO:0000313" key="2">
    <source>
        <dbReference type="EMBL" id="PYI37294.1"/>
    </source>
</evidence>
<organism evidence="2 3">
    <name type="scientific">Arthrobacter psychrolactophilus</name>
    <dbReference type="NCBI Taxonomy" id="92442"/>
    <lineage>
        <taxon>Bacteria</taxon>
        <taxon>Bacillati</taxon>
        <taxon>Actinomycetota</taxon>
        <taxon>Actinomycetes</taxon>
        <taxon>Micrococcales</taxon>
        <taxon>Micrococcaceae</taxon>
        <taxon>Arthrobacter</taxon>
    </lineage>
</organism>
<reference evidence="2 3" key="1">
    <citation type="submission" date="2018-05" db="EMBL/GenBank/DDBJ databases">
        <title>Genetic diversity of glacier-inhabiting Cryobacterium bacteria in China and description of Cryobacterium mengkeensis sp. nov. and Arthrobacter glacialis sp. nov.</title>
        <authorList>
            <person name="Liu Q."/>
            <person name="Xin Y.-H."/>
        </authorList>
    </citation>
    <scope>NUCLEOTIDE SEQUENCE [LARGE SCALE GENOMIC DNA]</scope>
    <source>
        <strain evidence="2 3">B7</strain>
    </source>
</reference>
<evidence type="ECO:0000256" key="1">
    <source>
        <dbReference type="SAM" id="MobiDB-lite"/>
    </source>
</evidence>
<name>A0A2V5ISU8_9MICC</name>
<feature type="compositionally biased region" description="Acidic residues" evidence="1">
    <location>
        <begin position="41"/>
        <end position="50"/>
    </location>
</feature>
<evidence type="ECO:0000313" key="3">
    <source>
        <dbReference type="Proteomes" id="UP000247980"/>
    </source>
</evidence>
<dbReference type="Proteomes" id="UP000247980">
    <property type="component" value="Unassembled WGS sequence"/>
</dbReference>
<comment type="caution">
    <text evidence="2">The sequence shown here is derived from an EMBL/GenBank/DDBJ whole genome shotgun (WGS) entry which is preliminary data.</text>
</comment>
<proteinExistence type="predicted"/>
<accession>A0A2V5ISU8</accession>
<dbReference type="AlphaFoldDB" id="A0A2V5ISU8"/>